<accession>A0A2P6NHB8</accession>
<protein>
    <recommendedName>
        <fullName evidence="4">CNNM transmembrane domain-containing protein</fullName>
    </recommendedName>
</protein>
<dbReference type="GO" id="GO:0016020">
    <property type="term" value="C:membrane"/>
    <property type="evidence" value="ECO:0007669"/>
    <property type="project" value="UniProtKB-UniRule"/>
</dbReference>
<proteinExistence type="predicted"/>
<evidence type="ECO:0000259" key="4">
    <source>
        <dbReference type="PROSITE" id="PS51846"/>
    </source>
</evidence>
<evidence type="ECO:0000313" key="6">
    <source>
        <dbReference type="EMBL" id="PRP83355.1"/>
    </source>
</evidence>
<dbReference type="Gene3D" id="3.10.580.10">
    <property type="entry name" value="CBS-domain"/>
    <property type="match status" value="1"/>
</dbReference>
<evidence type="ECO:0000256" key="1">
    <source>
        <dbReference type="ARBA" id="ARBA00022737"/>
    </source>
</evidence>
<dbReference type="SUPFAM" id="SSF54631">
    <property type="entry name" value="CBS-domain pair"/>
    <property type="match status" value="1"/>
</dbReference>
<name>A0A2P6NHB8_9EUKA</name>
<dbReference type="FunCoup" id="A0A2P6NHB8">
    <property type="interactions" value="11"/>
</dbReference>
<evidence type="ECO:0000256" key="2">
    <source>
        <dbReference type="PROSITE-ProRule" id="PRU01193"/>
    </source>
</evidence>
<dbReference type="InterPro" id="IPR046342">
    <property type="entry name" value="CBS_dom_sf"/>
</dbReference>
<feature type="transmembrane region" description="Helical" evidence="3">
    <location>
        <begin position="212"/>
        <end position="236"/>
    </location>
</feature>
<comment type="caution">
    <text evidence="6">The sequence shown here is derived from an EMBL/GenBank/DDBJ whole genome shotgun (WGS) entry which is preliminary data.</text>
</comment>
<feature type="domain" description="CNNM transmembrane" evidence="4">
    <location>
        <begin position="94"/>
        <end position="276"/>
    </location>
</feature>
<feature type="transmembrane region" description="Helical" evidence="3">
    <location>
        <begin position="12"/>
        <end position="34"/>
    </location>
</feature>
<dbReference type="GO" id="GO:0030026">
    <property type="term" value="P:intracellular manganese ion homeostasis"/>
    <property type="evidence" value="ECO:0007669"/>
    <property type="project" value="TreeGrafter"/>
</dbReference>
<dbReference type="InterPro" id="IPR002550">
    <property type="entry name" value="CNNM"/>
</dbReference>
<dbReference type="InParanoid" id="A0A2P6NHB8"/>
<dbReference type="OrthoDB" id="5353557at2759"/>
<evidence type="ECO:0000256" key="3">
    <source>
        <dbReference type="SAM" id="Phobius"/>
    </source>
</evidence>
<dbReference type="EMBL" id="MDYQ01000195">
    <property type="protein sequence ID" value="PRP79163.1"/>
    <property type="molecule type" value="Genomic_DNA"/>
</dbReference>
<dbReference type="AlphaFoldDB" id="A0A2P6NHB8"/>
<dbReference type="EMBL" id="MDYQ01000084">
    <property type="protein sequence ID" value="PRP83355.1"/>
    <property type="molecule type" value="Genomic_DNA"/>
</dbReference>
<dbReference type="Proteomes" id="UP000241769">
    <property type="component" value="Unassembled WGS sequence"/>
</dbReference>
<organism evidence="6 7">
    <name type="scientific">Planoprotostelium fungivorum</name>
    <dbReference type="NCBI Taxonomy" id="1890364"/>
    <lineage>
        <taxon>Eukaryota</taxon>
        <taxon>Amoebozoa</taxon>
        <taxon>Evosea</taxon>
        <taxon>Variosea</taxon>
        <taxon>Cavosteliida</taxon>
        <taxon>Cavosteliaceae</taxon>
        <taxon>Planoprotostelium</taxon>
    </lineage>
</organism>
<dbReference type="GO" id="GO:0005737">
    <property type="term" value="C:cytoplasm"/>
    <property type="evidence" value="ECO:0007669"/>
    <property type="project" value="TreeGrafter"/>
</dbReference>
<evidence type="ECO:0000313" key="5">
    <source>
        <dbReference type="EMBL" id="PRP79163.1"/>
    </source>
</evidence>
<keyword evidence="2 3" id="KW-0812">Transmembrane</keyword>
<feature type="transmembrane region" description="Helical" evidence="3">
    <location>
        <begin position="183"/>
        <end position="200"/>
    </location>
</feature>
<keyword evidence="2 3" id="KW-0472">Membrane</keyword>
<evidence type="ECO:0000313" key="7">
    <source>
        <dbReference type="Proteomes" id="UP000241769"/>
    </source>
</evidence>
<dbReference type="PANTHER" id="PTHR12064">
    <property type="entry name" value="METAL TRANSPORTER CNNM"/>
    <property type="match status" value="1"/>
</dbReference>
<dbReference type="STRING" id="1890364.A0A2P6NHB8"/>
<feature type="transmembrane region" description="Helical" evidence="3">
    <location>
        <begin position="102"/>
        <end position="125"/>
    </location>
</feature>
<keyword evidence="2 3" id="KW-1133">Transmembrane helix</keyword>
<dbReference type="InterPro" id="IPR045095">
    <property type="entry name" value="ACDP"/>
</dbReference>
<sequence>MPHLITVDTSYGLYYLEYAAAMSGYRGQLFLLLWWKPQRTCTMNTHALTYTLLVLFYFDRALANTVNETISCTYLTDSTIQCGDVTFGETLPPPIANTTVNVIVTIALIAAAGLMSGLIIGLISLDELKLRVILLSGTPHEKRLVSRVLPIVRQHHWMLVALLLCNSAAIETLPLFLDKLVDEITAIIISVTVILVFGETHRILPNALCMKFGIAVGAYTSWIVWTIMIVTAPISWPLGKALDFVFGHEGMKRFERQELKSLVKIHAAEGPISKEEASIITGTIDMRHKKVKDCMTPFSSVFMMRTTKKLRRTTVARMFASGFSRILVYEGERQNIKGVLLIKQLAVYDPNTEMTIQEVGYDRIQSVCEDKSMSDMFTEFYTNRSHIMLVRCLKTSEPVGIITLDDVVTQLIGVEIQDKIDRLTPAERIGRVFQLLLKPSRDMIPSSSLSWSNLESQPLLHSASFDPRSTL</sequence>
<dbReference type="PROSITE" id="PS51846">
    <property type="entry name" value="CNNM"/>
    <property type="match status" value="1"/>
</dbReference>
<keyword evidence="7" id="KW-1185">Reference proteome</keyword>
<dbReference type="PANTHER" id="PTHR12064:SF97">
    <property type="entry name" value="METAL TRANSPORTER CNNM-5"/>
    <property type="match status" value="1"/>
</dbReference>
<dbReference type="Pfam" id="PF01595">
    <property type="entry name" value="CNNM"/>
    <property type="match status" value="1"/>
</dbReference>
<gene>
    <name evidence="6" type="ORF">PROFUN_09336</name>
    <name evidence="5" type="ORF">PROFUN_13113</name>
</gene>
<reference evidence="6 7" key="1">
    <citation type="journal article" date="2018" name="Genome Biol. Evol.">
        <title>Multiple Roots of Fruiting Body Formation in Amoebozoa.</title>
        <authorList>
            <person name="Hillmann F."/>
            <person name="Forbes G."/>
            <person name="Novohradska S."/>
            <person name="Ferling I."/>
            <person name="Riege K."/>
            <person name="Groth M."/>
            <person name="Westermann M."/>
            <person name="Marz M."/>
            <person name="Spaller T."/>
            <person name="Winckler T."/>
            <person name="Schaap P."/>
            <person name="Glockner G."/>
        </authorList>
    </citation>
    <scope>NUCLEOTIDE SEQUENCE [LARGE SCALE GENOMIC DNA]</scope>
    <source>
        <strain evidence="6 7">Jena</strain>
    </source>
</reference>
<dbReference type="GO" id="GO:0010960">
    <property type="term" value="P:magnesium ion homeostasis"/>
    <property type="evidence" value="ECO:0007669"/>
    <property type="project" value="InterPro"/>
</dbReference>
<keyword evidence="1" id="KW-0677">Repeat</keyword>